<dbReference type="SUPFAM" id="SSF51735">
    <property type="entry name" value="NAD(P)-binding Rossmann-fold domains"/>
    <property type="match status" value="1"/>
</dbReference>
<organism evidence="3 4">
    <name type="scientific">Enterocloster aldenensis</name>
    <dbReference type="NCBI Taxonomy" id="358742"/>
    <lineage>
        <taxon>Bacteria</taxon>
        <taxon>Bacillati</taxon>
        <taxon>Bacillota</taxon>
        <taxon>Clostridia</taxon>
        <taxon>Lachnospirales</taxon>
        <taxon>Lachnospiraceae</taxon>
        <taxon>Enterocloster</taxon>
    </lineage>
</organism>
<dbReference type="FunFam" id="3.40.50.720:FF:000084">
    <property type="entry name" value="Short-chain dehydrogenase reductase"/>
    <property type="match status" value="1"/>
</dbReference>
<evidence type="ECO:0000313" key="3">
    <source>
        <dbReference type="EMBL" id="MCG4746922.1"/>
    </source>
</evidence>
<protein>
    <submittedName>
        <fullName evidence="3">SDR family oxidoreductase</fullName>
    </submittedName>
</protein>
<dbReference type="PROSITE" id="PS00061">
    <property type="entry name" value="ADH_SHORT"/>
    <property type="match status" value="1"/>
</dbReference>
<evidence type="ECO:0000256" key="1">
    <source>
        <dbReference type="ARBA" id="ARBA00006484"/>
    </source>
</evidence>
<gene>
    <name evidence="3" type="ORF">L0N08_15975</name>
</gene>
<accession>A0AAW5C065</accession>
<dbReference type="GO" id="GO:0008206">
    <property type="term" value="P:bile acid metabolic process"/>
    <property type="evidence" value="ECO:0007669"/>
    <property type="project" value="UniProtKB-ARBA"/>
</dbReference>
<dbReference type="PANTHER" id="PTHR42760">
    <property type="entry name" value="SHORT-CHAIN DEHYDROGENASES/REDUCTASES FAMILY MEMBER"/>
    <property type="match status" value="1"/>
</dbReference>
<comment type="caution">
    <text evidence="3">The sequence shown here is derived from an EMBL/GenBank/DDBJ whole genome shotgun (WGS) entry which is preliminary data.</text>
</comment>
<evidence type="ECO:0000313" key="4">
    <source>
        <dbReference type="Proteomes" id="UP001299608"/>
    </source>
</evidence>
<dbReference type="InterPro" id="IPR002347">
    <property type="entry name" value="SDR_fam"/>
</dbReference>
<dbReference type="Pfam" id="PF13561">
    <property type="entry name" value="adh_short_C2"/>
    <property type="match status" value="1"/>
</dbReference>
<dbReference type="CDD" id="cd05233">
    <property type="entry name" value="SDR_c"/>
    <property type="match status" value="1"/>
</dbReference>
<name>A0AAW5C065_9FIRM</name>
<comment type="similarity">
    <text evidence="1">Belongs to the short-chain dehydrogenases/reductases (SDR) family.</text>
</comment>
<sequence length="257" mass="27669">MMQHLRRMEDRVVLLTGGGGGIARGVARAFADEGASMILTDIFPGGMEKTKAELEKDFGTDVVICVADGSNEDQVKAAIEKGVEHFGKLNVLINSAQTSASGLTLVEHTQADFDKAIYSGLYATFFYMKHAFPYLKESHGSVINFASGAGISGKPGQSSYAAAKEGIRGLSRVAANEWGPYDINVNVVLPLVMTDKLAQWGQENPEMFKKNLDEIPLGRYGDAQKDIGKVCVFLASYDAKYITGDTLFIQGGVGMKP</sequence>
<dbReference type="Gene3D" id="3.40.50.720">
    <property type="entry name" value="NAD(P)-binding Rossmann-like Domain"/>
    <property type="match status" value="1"/>
</dbReference>
<dbReference type="PRINTS" id="PR00081">
    <property type="entry name" value="GDHRDH"/>
</dbReference>
<dbReference type="GO" id="GO:0016616">
    <property type="term" value="F:oxidoreductase activity, acting on the CH-OH group of donors, NAD or NADP as acceptor"/>
    <property type="evidence" value="ECO:0007669"/>
    <property type="project" value="TreeGrafter"/>
</dbReference>
<proteinExistence type="inferred from homology"/>
<dbReference type="InterPro" id="IPR020904">
    <property type="entry name" value="Sc_DH/Rdtase_CS"/>
</dbReference>
<dbReference type="EMBL" id="JAKNGE010000019">
    <property type="protein sequence ID" value="MCG4746922.1"/>
    <property type="molecule type" value="Genomic_DNA"/>
</dbReference>
<dbReference type="Proteomes" id="UP001299608">
    <property type="component" value="Unassembled WGS sequence"/>
</dbReference>
<reference evidence="3" key="1">
    <citation type="submission" date="2022-01" db="EMBL/GenBank/DDBJ databases">
        <title>Collection of gut derived symbiotic bacterial strains cultured from healthy donors.</title>
        <authorList>
            <person name="Lin H."/>
            <person name="Kohout C."/>
            <person name="Waligurski E."/>
            <person name="Pamer E.G."/>
        </authorList>
    </citation>
    <scope>NUCLEOTIDE SEQUENCE</scope>
    <source>
        <strain evidence="3">DFI.6.55</strain>
    </source>
</reference>
<dbReference type="PRINTS" id="PR00080">
    <property type="entry name" value="SDRFAMILY"/>
</dbReference>
<evidence type="ECO:0000256" key="2">
    <source>
        <dbReference type="ARBA" id="ARBA00023002"/>
    </source>
</evidence>
<dbReference type="InterPro" id="IPR036291">
    <property type="entry name" value="NAD(P)-bd_dom_sf"/>
</dbReference>
<keyword evidence="2" id="KW-0560">Oxidoreductase</keyword>
<dbReference type="AlphaFoldDB" id="A0AAW5C065"/>